<reference evidence="4 5" key="1">
    <citation type="submission" date="2021-04" db="EMBL/GenBank/DDBJ databases">
        <authorList>
            <person name="De Guttry C."/>
            <person name="Zahm M."/>
            <person name="Klopp C."/>
            <person name="Cabau C."/>
            <person name="Louis A."/>
            <person name="Berthelot C."/>
            <person name="Parey E."/>
            <person name="Roest Crollius H."/>
            <person name="Montfort J."/>
            <person name="Robinson-Rechavi M."/>
            <person name="Bucao C."/>
            <person name="Bouchez O."/>
            <person name="Gislard M."/>
            <person name="Lluch J."/>
            <person name="Milhes M."/>
            <person name="Lampietro C."/>
            <person name="Lopez Roques C."/>
            <person name="Donnadieu C."/>
            <person name="Braasch I."/>
            <person name="Desvignes T."/>
            <person name="Postlethwait J."/>
            <person name="Bobe J."/>
            <person name="Wedekind C."/>
            <person name="Guiguen Y."/>
        </authorList>
    </citation>
    <scope>NUCLEOTIDE SEQUENCE [LARGE SCALE GENOMIC DNA]</scope>
    <source>
        <strain evidence="4">Cs_M1</strain>
        <tissue evidence="4">Blood</tissue>
    </source>
</reference>
<accession>A0AAN8LGC9</accession>
<dbReference type="GO" id="GO:0005737">
    <property type="term" value="C:cytoplasm"/>
    <property type="evidence" value="ECO:0007669"/>
    <property type="project" value="UniProtKB-SubCell"/>
</dbReference>
<comment type="subcellular location">
    <subcellularLocation>
        <location evidence="1">Cytoplasm</location>
    </subcellularLocation>
</comment>
<keyword evidence="2" id="KW-0963">Cytoplasm</keyword>
<evidence type="ECO:0000313" key="4">
    <source>
        <dbReference type="EMBL" id="KAK6309149.1"/>
    </source>
</evidence>
<dbReference type="Pfam" id="PF13087">
    <property type="entry name" value="AAA_12"/>
    <property type="match status" value="1"/>
</dbReference>
<dbReference type="SUPFAM" id="SSF52540">
    <property type="entry name" value="P-loop containing nucleoside triphosphate hydrolases"/>
    <property type="match status" value="1"/>
</dbReference>
<proteinExistence type="predicted"/>
<gene>
    <name evidence="4" type="ORF">J4Q44_G00206120</name>
</gene>
<dbReference type="AlphaFoldDB" id="A0AAN8LGC9"/>
<dbReference type="InterPro" id="IPR041679">
    <property type="entry name" value="DNA2/NAM7-like_C"/>
</dbReference>
<name>A0AAN8LGC9_9TELE</name>
<dbReference type="PANTHER" id="PTHR45418">
    <property type="entry name" value="CANCER/TESTIS ANTIGEN 55"/>
    <property type="match status" value="1"/>
</dbReference>
<evidence type="ECO:0000259" key="3">
    <source>
        <dbReference type="Pfam" id="PF13087"/>
    </source>
</evidence>
<dbReference type="InterPro" id="IPR027417">
    <property type="entry name" value="P-loop_NTPase"/>
</dbReference>
<dbReference type="InterPro" id="IPR047187">
    <property type="entry name" value="SF1_C_Upf1"/>
</dbReference>
<dbReference type="Gene3D" id="3.40.50.300">
    <property type="entry name" value="P-loop containing nucleotide triphosphate hydrolases"/>
    <property type="match status" value="1"/>
</dbReference>
<evidence type="ECO:0000256" key="1">
    <source>
        <dbReference type="ARBA" id="ARBA00004496"/>
    </source>
</evidence>
<organism evidence="4 5">
    <name type="scientific">Coregonus suidteri</name>
    <dbReference type="NCBI Taxonomy" id="861788"/>
    <lineage>
        <taxon>Eukaryota</taxon>
        <taxon>Metazoa</taxon>
        <taxon>Chordata</taxon>
        <taxon>Craniata</taxon>
        <taxon>Vertebrata</taxon>
        <taxon>Euteleostomi</taxon>
        <taxon>Actinopterygii</taxon>
        <taxon>Neopterygii</taxon>
        <taxon>Teleostei</taxon>
        <taxon>Protacanthopterygii</taxon>
        <taxon>Salmoniformes</taxon>
        <taxon>Salmonidae</taxon>
        <taxon>Coregoninae</taxon>
        <taxon>Coregonus</taxon>
    </lineage>
</organism>
<dbReference type="Proteomes" id="UP001356427">
    <property type="component" value="Unassembled WGS sequence"/>
</dbReference>
<evidence type="ECO:0000256" key="2">
    <source>
        <dbReference type="ARBA" id="ARBA00022490"/>
    </source>
</evidence>
<feature type="domain" description="DNA2/NAM7 helicase-like C-terminal" evidence="3">
    <location>
        <begin position="3"/>
        <end position="147"/>
    </location>
</feature>
<sequence length="178" mass="20228">MVVTKLVYNYRSHEALLALPSRLFYSGEQCVWAQRAVVDSLCHWSRLPTKGFPLIFNGVRGIEMREGNNSSWFKPGEVVPVMLYCCQLDKKLYNPVAANDISIITPYRKQSEKIHVLLHRVGLSNIKLGSVEEFQGQEFLVIILSTVTFPSFLCPTQFLPLQGLWSIPFSIQGIHSEI</sequence>
<protein>
    <recommendedName>
        <fullName evidence="3">DNA2/NAM7 helicase-like C-terminal domain-containing protein</fullName>
    </recommendedName>
</protein>
<evidence type="ECO:0000313" key="5">
    <source>
        <dbReference type="Proteomes" id="UP001356427"/>
    </source>
</evidence>
<dbReference type="PANTHER" id="PTHR45418:SF1">
    <property type="entry name" value="CANCER_TESTIS ANTIGEN 55"/>
    <property type="match status" value="1"/>
</dbReference>
<comment type="caution">
    <text evidence="4">The sequence shown here is derived from an EMBL/GenBank/DDBJ whole genome shotgun (WGS) entry which is preliminary data.</text>
</comment>
<dbReference type="EMBL" id="JAGTTL010000018">
    <property type="protein sequence ID" value="KAK6309149.1"/>
    <property type="molecule type" value="Genomic_DNA"/>
</dbReference>
<dbReference type="CDD" id="cd18808">
    <property type="entry name" value="SF1_C_Upf1"/>
    <property type="match status" value="1"/>
</dbReference>
<keyword evidence="5" id="KW-1185">Reference proteome</keyword>